<sequence length="172" mass="18789">GFLNMNGYAVHLDFQIRINDQPTDPMKFFKKNDDPGLSSGGSPTMTNAKRQKVLEEAKKWIGQGKVSYVSGARNPAAGSADCSGFTQYVFKTSIGVQLGDWTGAQIGQGKQVPDIGRAQPGDLIFYENPNHVSIYLGNQKMIHIGDNKGVQITGLNYTARGQHMTQVRNVID</sequence>
<dbReference type="SUPFAM" id="SSF54001">
    <property type="entry name" value="Cysteine proteinases"/>
    <property type="match status" value="1"/>
</dbReference>
<dbReference type="GO" id="GO:0008234">
    <property type="term" value="F:cysteine-type peptidase activity"/>
    <property type="evidence" value="ECO:0007669"/>
    <property type="project" value="UniProtKB-KW"/>
</dbReference>
<comment type="similarity">
    <text evidence="1">Belongs to the peptidase C40 family.</text>
</comment>
<dbReference type="Proteomes" id="UP000195077">
    <property type="component" value="Unassembled WGS sequence"/>
</dbReference>
<feature type="domain" description="NlpC/P60" evidence="6">
    <location>
        <begin position="47"/>
        <end position="171"/>
    </location>
</feature>
<organism evidence="8 9">
    <name type="scientific">Bacillus thuringiensis</name>
    <dbReference type="NCBI Taxonomy" id="1428"/>
    <lineage>
        <taxon>Bacteria</taxon>
        <taxon>Bacillati</taxon>
        <taxon>Bacillota</taxon>
        <taxon>Bacilli</taxon>
        <taxon>Bacillales</taxon>
        <taxon>Bacillaceae</taxon>
        <taxon>Bacillus</taxon>
        <taxon>Bacillus cereus group</taxon>
    </lineage>
</organism>
<evidence type="ECO:0000313" key="9">
    <source>
        <dbReference type="Proteomes" id="UP000195077"/>
    </source>
</evidence>
<evidence type="ECO:0000256" key="1">
    <source>
        <dbReference type="ARBA" id="ARBA00007074"/>
    </source>
</evidence>
<dbReference type="RefSeq" id="WP_140161419.1">
    <property type="nucleotide sequence ID" value="NZ_NFEN01000206.1"/>
</dbReference>
<keyword evidence="3" id="KW-0378">Hydrolase</keyword>
<dbReference type="GO" id="GO:0006508">
    <property type="term" value="P:proteolysis"/>
    <property type="evidence" value="ECO:0007669"/>
    <property type="project" value="UniProtKB-KW"/>
</dbReference>
<protein>
    <submittedName>
        <fullName evidence="8">Peptidase M23</fullName>
    </submittedName>
</protein>
<dbReference type="InterPro" id="IPR051202">
    <property type="entry name" value="Peptidase_C40"/>
</dbReference>
<evidence type="ECO:0000256" key="3">
    <source>
        <dbReference type="ARBA" id="ARBA00022801"/>
    </source>
</evidence>
<evidence type="ECO:0000259" key="6">
    <source>
        <dbReference type="PROSITE" id="PS51935"/>
    </source>
</evidence>
<evidence type="ECO:0000256" key="4">
    <source>
        <dbReference type="ARBA" id="ARBA00022807"/>
    </source>
</evidence>
<accession>A0A9X6KJD6</accession>
<evidence type="ECO:0000313" key="7">
    <source>
        <dbReference type="EMBL" id="OUA15398.1"/>
    </source>
</evidence>
<comment type="caution">
    <text evidence="8">The sequence shown here is derived from an EMBL/GenBank/DDBJ whole genome shotgun (WGS) entry which is preliminary data.</text>
</comment>
<dbReference type="PROSITE" id="PS51935">
    <property type="entry name" value="NLPC_P60"/>
    <property type="match status" value="1"/>
</dbReference>
<dbReference type="PANTHER" id="PTHR47053:SF1">
    <property type="entry name" value="MUREIN DD-ENDOPEPTIDASE MEPH-RELATED"/>
    <property type="match status" value="1"/>
</dbReference>
<feature type="region of interest" description="Disordered" evidence="5">
    <location>
        <begin position="27"/>
        <end position="48"/>
    </location>
</feature>
<dbReference type="Gene3D" id="3.90.1720.10">
    <property type="entry name" value="endopeptidase domain like (from Nostoc punctiforme)"/>
    <property type="match status" value="1"/>
</dbReference>
<name>A0A9X6KJD6_BACTU</name>
<gene>
    <name evidence="8" type="ORF">BK775_32555</name>
    <name evidence="7" type="ORF">BK775_32600</name>
</gene>
<keyword evidence="2" id="KW-0645">Protease</keyword>
<dbReference type="PANTHER" id="PTHR47053">
    <property type="entry name" value="MUREIN DD-ENDOPEPTIDASE MEPH-RELATED"/>
    <property type="match status" value="1"/>
</dbReference>
<dbReference type="AlphaFoldDB" id="A0A9X6KJD6"/>
<feature type="non-terminal residue" evidence="8">
    <location>
        <position position="1"/>
    </location>
</feature>
<dbReference type="Pfam" id="PF00877">
    <property type="entry name" value="NLPC_P60"/>
    <property type="match status" value="1"/>
</dbReference>
<keyword evidence="4" id="KW-0788">Thiol protease</keyword>
<evidence type="ECO:0000313" key="8">
    <source>
        <dbReference type="EMBL" id="OUA15417.1"/>
    </source>
</evidence>
<evidence type="ECO:0000256" key="2">
    <source>
        <dbReference type="ARBA" id="ARBA00022670"/>
    </source>
</evidence>
<dbReference type="InterPro" id="IPR038765">
    <property type="entry name" value="Papain-like_cys_pep_sf"/>
</dbReference>
<dbReference type="EMBL" id="NFEN01000206">
    <property type="protein sequence ID" value="OUA15417.1"/>
    <property type="molecule type" value="Genomic_DNA"/>
</dbReference>
<reference evidence="8 9" key="1">
    <citation type="submission" date="2016-10" db="EMBL/GenBank/DDBJ databases">
        <title>Comparative genomics of Bacillus thuringiensis reveals a path to pathogens against multiple invertebrate hosts.</title>
        <authorList>
            <person name="Zheng J."/>
            <person name="Gao Q."/>
            <person name="Liu H."/>
            <person name="Peng D."/>
            <person name="Ruan L."/>
            <person name="Sun M."/>
        </authorList>
    </citation>
    <scope>NUCLEOTIDE SEQUENCE [LARGE SCALE GENOMIC DNA]</scope>
    <source>
        <strain evidence="8">I13</strain>
    </source>
</reference>
<proteinExistence type="inferred from homology"/>
<dbReference type="InterPro" id="IPR000064">
    <property type="entry name" value="NLP_P60_dom"/>
</dbReference>
<evidence type="ECO:0000256" key="5">
    <source>
        <dbReference type="SAM" id="MobiDB-lite"/>
    </source>
</evidence>
<dbReference type="EMBL" id="NFEN01000207">
    <property type="protein sequence ID" value="OUA15398.1"/>
    <property type="molecule type" value="Genomic_DNA"/>
</dbReference>